<keyword evidence="5 13" id="KW-0963">Cytoplasm</keyword>
<dbReference type="PANTHER" id="PTHR30573">
    <property type="entry name" value="QUINOLINATE SYNTHETASE A"/>
    <property type="match status" value="1"/>
</dbReference>
<evidence type="ECO:0000256" key="8">
    <source>
        <dbReference type="ARBA" id="ARBA00022723"/>
    </source>
</evidence>
<dbReference type="InterPro" id="IPR023515">
    <property type="entry name" value="Quinolinate_synth_A_type3"/>
</dbReference>
<feature type="binding site" evidence="13">
    <location>
        <position position="369"/>
    </location>
    <ligand>
        <name>[4Fe-4S] cluster</name>
        <dbReference type="ChEBI" id="CHEBI:49883"/>
    </ligand>
</feature>
<keyword evidence="9 13" id="KW-0408">Iron</keyword>
<keyword evidence="7 13" id="KW-0808">Transferase</keyword>
<dbReference type="Gene3D" id="3.40.50.10800">
    <property type="entry name" value="NadA-like"/>
    <property type="match status" value="3"/>
</dbReference>
<dbReference type="InterPro" id="IPR036094">
    <property type="entry name" value="NadA_sf"/>
</dbReference>
<evidence type="ECO:0000256" key="7">
    <source>
        <dbReference type="ARBA" id="ARBA00022679"/>
    </source>
</evidence>
<dbReference type="NCBIfam" id="TIGR00550">
    <property type="entry name" value="nadA"/>
    <property type="match status" value="1"/>
</dbReference>
<accession>A0A6J4VP13</accession>
<dbReference type="GO" id="GO:0005829">
    <property type="term" value="C:cytosol"/>
    <property type="evidence" value="ECO:0007669"/>
    <property type="project" value="TreeGrafter"/>
</dbReference>
<dbReference type="GO" id="GO:0051539">
    <property type="term" value="F:4 iron, 4 sulfur cluster binding"/>
    <property type="evidence" value="ECO:0007669"/>
    <property type="project" value="UniProtKB-KW"/>
</dbReference>
<feature type="binding site" evidence="13">
    <location>
        <begin position="305"/>
        <end position="307"/>
    </location>
    <ligand>
        <name>iminosuccinate</name>
        <dbReference type="ChEBI" id="CHEBI:77875"/>
    </ligand>
</feature>
<proteinExistence type="inferred from homology"/>
<dbReference type="AlphaFoldDB" id="A0A6J4VP13"/>
<dbReference type="GO" id="GO:0034628">
    <property type="term" value="P:'de novo' NAD+ biosynthetic process from L-aspartate"/>
    <property type="evidence" value="ECO:0007669"/>
    <property type="project" value="TreeGrafter"/>
</dbReference>
<evidence type="ECO:0000256" key="6">
    <source>
        <dbReference type="ARBA" id="ARBA00022642"/>
    </source>
</evidence>
<dbReference type="NCBIfam" id="NF006883">
    <property type="entry name" value="PRK09375.2-4"/>
    <property type="match status" value="1"/>
</dbReference>
<feature type="binding site" evidence="13">
    <location>
        <position position="210"/>
    </location>
    <ligand>
        <name>iminosuccinate</name>
        <dbReference type="ChEBI" id="CHEBI:77875"/>
    </ligand>
</feature>
<feature type="binding site" evidence="13">
    <location>
        <begin position="189"/>
        <end position="191"/>
    </location>
    <ligand>
        <name>iminosuccinate</name>
        <dbReference type="ChEBI" id="CHEBI:77875"/>
    </ligand>
</feature>
<comment type="function">
    <text evidence="1 13">Catalyzes the condensation of iminoaspartate with dihydroxyacetone phosphate to form quinolinate.</text>
</comment>
<dbReference type="GO" id="GO:0046872">
    <property type="term" value="F:metal ion binding"/>
    <property type="evidence" value="ECO:0007669"/>
    <property type="project" value="UniProtKB-KW"/>
</dbReference>
<reference evidence="14" key="1">
    <citation type="submission" date="2020-02" db="EMBL/GenBank/DDBJ databases">
        <authorList>
            <person name="Meier V. D."/>
        </authorList>
    </citation>
    <scope>NUCLEOTIDE SEQUENCE</scope>
    <source>
        <strain evidence="14">AVDCRST_MAG19</strain>
    </source>
</reference>
<dbReference type="EMBL" id="CADCWL010000226">
    <property type="protein sequence ID" value="CAA9581616.1"/>
    <property type="molecule type" value="Genomic_DNA"/>
</dbReference>
<dbReference type="SUPFAM" id="SSF142754">
    <property type="entry name" value="NadA-like"/>
    <property type="match status" value="1"/>
</dbReference>
<feature type="binding site" evidence="13">
    <location>
        <position position="158"/>
    </location>
    <ligand>
        <name>[4Fe-4S] cluster</name>
        <dbReference type="ChEBI" id="CHEBI:49883"/>
    </ligand>
</feature>
<evidence type="ECO:0000256" key="2">
    <source>
        <dbReference type="ARBA" id="ARBA00005065"/>
    </source>
</evidence>
<sequence>MVLDIGRSGAGAATLDLDVATRPTSWLVEPQLAPAACVPEEGVGAYDLLHRYGVSPLRQERIPRSYFKLPGGERDERIWALRRQLGDRLVVLGHHYQRDEVIQFADFRGDSFKLSQLAAERSDAELILFCGVHFMAESADVLSAPQQQVILPNLEAGCSMADMAKAEDVEAAWSALADLGVGGVVPITYMNSAAALKAFCGRNGGIVCTSSNAGRVFDWAFARGEKLFFFPDEHLGRNTGVAKGIPADRMVVWDPFLPLGGNTPAQLRDATLILWKGYCSVHARFTVEQIDAARAADPDVRVIVHPECRLEVVRAADDNGSTERIIDVVRDAPAGTTWAVGTEINLVKRLAAEMPDKSISCLDPVICPCSTMYRVHPAYVLWTLEHLAAGRVVNRITVDPETAREALVALDRMLAVP</sequence>
<gene>
    <name evidence="13" type="primary">nadA</name>
    <name evidence="14" type="ORF">AVDCRST_MAG19-4016</name>
</gene>
<evidence type="ECO:0000256" key="1">
    <source>
        <dbReference type="ARBA" id="ARBA00003791"/>
    </source>
</evidence>
<feature type="binding site" evidence="13">
    <location>
        <position position="94"/>
    </location>
    <ligand>
        <name>iminosuccinate</name>
        <dbReference type="ChEBI" id="CHEBI:77875"/>
    </ligand>
</feature>
<keyword evidence="10 13" id="KW-0411">Iron-sulfur</keyword>
<dbReference type="FunFam" id="3.40.50.10800:FF:000001">
    <property type="entry name" value="Quinolinate synthase A"/>
    <property type="match status" value="1"/>
</dbReference>
<feature type="binding site" evidence="13">
    <location>
        <position position="111"/>
    </location>
    <ligand>
        <name>iminosuccinate</name>
        <dbReference type="ChEBI" id="CHEBI:77875"/>
    </ligand>
</feature>
<dbReference type="InterPro" id="IPR003473">
    <property type="entry name" value="NadA"/>
</dbReference>
<evidence type="ECO:0000256" key="5">
    <source>
        <dbReference type="ARBA" id="ARBA00022490"/>
    </source>
</evidence>
<evidence type="ECO:0000256" key="11">
    <source>
        <dbReference type="ARBA" id="ARBA00050125"/>
    </source>
</evidence>
<evidence type="ECO:0000256" key="13">
    <source>
        <dbReference type="HAMAP-Rule" id="MF_00569"/>
    </source>
</evidence>
<comment type="subcellular location">
    <subcellularLocation>
        <location evidence="13">Cytoplasm</location>
    </subcellularLocation>
</comment>
<keyword evidence="4 13" id="KW-0004">4Fe-4S</keyword>
<dbReference type="GO" id="GO:0008987">
    <property type="term" value="F:quinolinate synthetase A activity"/>
    <property type="evidence" value="ECO:0007669"/>
    <property type="project" value="UniProtKB-UniRule"/>
</dbReference>
<comment type="catalytic activity">
    <reaction evidence="11">
        <text>iminosuccinate + dihydroxyacetone phosphate = quinolinate + phosphate + 2 H2O + H(+)</text>
        <dbReference type="Rhea" id="RHEA:25888"/>
        <dbReference type="ChEBI" id="CHEBI:15377"/>
        <dbReference type="ChEBI" id="CHEBI:15378"/>
        <dbReference type="ChEBI" id="CHEBI:29959"/>
        <dbReference type="ChEBI" id="CHEBI:43474"/>
        <dbReference type="ChEBI" id="CHEBI:57642"/>
        <dbReference type="ChEBI" id="CHEBI:77875"/>
        <dbReference type="EC" id="2.5.1.72"/>
    </reaction>
    <physiologicalReaction direction="left-to-right" evidence="11">
        <dbReference type="Rhea" id="RHEA:25889"/>
    </physiologicalReaction>
</comment>
<comment type="cofactor">
    <cofactor evidence="13">
        <name>[4Fe-4S] cluster</name>
        <dbReference type="ChEBI" id="CHEBI:49883"/>
    </cofactor>
    <text evidence="13">Binds 1 [4Fe-4S] cluster per subunit.</text>
</comment>
<organism evidence="14">
    <name type="scientific">uncultured Thermomicrobiales bacterium</name>
    <dbReference type="NCBI Taxonomy" id="1645740"/>
    <lineage>
        <taxon>Bacteria</taxon>
        <taxon>Pseudomonadati</taxon>
        <taxon>Thermomicrobiota</taxon>
        <taxon>Thermomicrobia</taxon>
        <taxon>Thermomicrobiales</taxon>
        <taxon>environmental samples</taxon>
    </lineage>
</organism>
<evidence type="ECO:0000256" key="4">
    <source>
        <dbReference type="ARBA" id="ARBA00022485"/>
    </source>
</evidence>
<evidence type="ECO:0000256" key="10">
    <source>
        <dbReference type="ARBA" id="ARBA00023014"/>
    </source>
</evidence>
<dbReference type="UniPathway" id="UPA00253">
    <property type="reaction ID" value="UER00327"/>
</dbReference>
<dbReference type="EC" id="2.5.1.72" evidence="3 13"/>
<feature type="binding site" evidence="13">
    <location>
        <position position="279"/>
    </location>
    <ligand>
        <name>[4Fe-4S] cluster</name>
        <dbReference type="ChEBI" id="CHEBI:49883"/>
    </ligand>
</feature>
<dbReference type="PANTHER" id="PTHR30573:SF0">
    <property type="entry name" value="QUINOLINATE SYNTHASE, CHLOROPLASTIC"/>
    <property type="match status" value="1"/>
</dbReference>
<evidence type="ECO:0000256" key="9">
    <source>
        <dbReference type="ARBA" id="ARBA00023004"/>
    </source>
</evidence>
<evidence type="ECO:0000256" key="3">
    <source>
        <dbReference type="ARBA" id="ARBA00012669"/>
    </source>
</evidence>
<evidence type="ECO:0000256" key="12">
    <source>
        <dbReference type="ARBA" id="ARBA00073059"/>
    </source>
</evidence>
<feature type="binding site" evidence="13">
    <location>
        <position position="322"/>
    </location>
    <ligand>
        <name>iminosuccinate</name>
        <dbReference type="ChEBI" id="CHEBI:77875"/>
    </ligand>
</feature>
<keyword evidence="8 13" id="KW-0479">Metal-binding</keyword>
<comment type="similarity">
    <text evidence="13">Belongs to the quinolinate synthase family. Type 3 subfamily.</text>
</comment>
<evidence type="ECO:0000313" key="14">
    <source>
        <dbReference type="EMBL" id="CAA9581616.1"/>
    </source>
</evidence>
<protein>
    <recommendedName>
        <fullName evidence="12 13">Quinolinate synthase</fullName>
        <ecNumber evidence="3 13">2.5.1.72</ecNumber>
    </recommendedName>
</protein>
<name>A0A6J4VP13_9BACT</name>
<keyword evidence="6 13" id="KW-0662">Pyridine nucleotide biosynthesis</keyword>
<dbReference type="Pfam" id="PF02445">
    <property type="entry name" value="NadA"/>
    <property type="match status" value="1"/>
</dbReference>
<comment type="pathway">
    <text evidence="2 13">Cofactor biosynthesis; NAD(+) biosynthesis; quinolinate from iminoaspartate: step 1/1.</text>
</comment>
<dbReference type="HAMAP" id="MF_00569">
    <property type="entry name" value="NadA_type3"/>
    <property type="match status" value="1"/>
</dbReference>